<evidence type="ECO:0000313" key="9">
    <source>
        <dbReference type="EMBL" id="KIY20740.1"/>
    </source>
</evidence>
<dbReference type="InterPro" id="IPR035890">
    <property type="entry name" value="Anti-sigma-28_factor_FlgM_sf"/>
</dbReference>
<dbReference type="NCBIfam" id="TIGR03824">
    <property type="entry name" value="FlgM_jcvi"/>
    <property type="match status" value="1"/>
</dbReference>
<keyword evidence="9" id="KW-0966">Cell projection</keyword>
<accession>A0A0D6Z646</accession>
<dbReference type="InterPro" id="IPR007412">
    <property type="entry name" value="FlgM"/>
</dbReference>
<evidence type="ECO:0000259" key="8">
    <source>
        <dbReference type="Pfam" id="PF04316"/>
    </source>
</evidence>
<dbReference type="RefSeq" id="WP_044396235.1">
    <property type="nucleotide sequence ID" value="NZ_JXIQ01000188.1"/>
</dbReference>
<evidence type="ECO:0000256" key="6">
    <source>
        <dbReference type="ARBA" id="ARBA00023163"/>
    </source>
</evidence>
<evidence type="ECO:0000313" key="10">
    <source>
        <dbReference type="Proteomes" id="UP000032512"/>
    </source>
</evidence>
<keyword evidence="9" id="KW-0969">Cilium</keyword>
<dbReference type="Gene3D" id="6.10.140.30">
    <property type="entry name" value="Anti-sigma-28 factor FlgM"/>
    <property type="match status" value="1"/>
</dbReference>
<keyword evidence="9" id="KW-0282">Flagellum</keyword>
<comment type="caution">
    <text evidence="9">The sequence shown here is derived from an EMBL/GenBank/DDBJ whole genome shotgun (WGS) entry which is preliminary data.</text>
</comment>
<dbReference type="AlphaFoldDB" id="A0A0D6Z646"/>
<keyword evidence="5" id="KW-0805">Transcription regulation</keyword>
<dbReference type="Proteomes" id="UP000032512">
    <property type="component" value="Unassembled WGS sequence"/>
</dbReference>
<sequence length="90" mass="10086">MKINHNIGPSGVNPYKRQMSTPDAAANAANKKADKVEISSTAKEMQQLSHLSVQRQQKVEELKLQVENGMYKINPKETAKGILAFYQKKD</sequence>
<dbReference type="Pfam" id="PF04316">
    <property type="entry name" value="FlgM"/>
    <property type="match status" value="1"/>
</dbReference>
<reference evidence="9 10" key="1">
    <citation type="submission" date="2015-01" db="EMBL/GenBank/DDBJ databases">
        <title>Draft genome sequences of the supercritical CO2 tolerant bacteria Bacillus subterraneus MITOT1 and Bacillus cereus MIT0214.</title>
        <authorList>
            <person name="Peet K.C."/>
            <person name="Thompson J.R."/>
        </authorList>
    </citation>
    <scope>NUCLEOTIDE SEQUENCE [LARGE SCALE GENOMIC DNA]</scope>
    <source>
        <strain evidence="9 10">MITOT1</strain>
    </source>
</reference>
<dbReference type="InterPro" id="IPR031316">
    <property type="entry name" value="FlgM_C"/>
</dbReference>
<feature type="region of interest" description="Disordered" evidence="7">
    <location>
        <begin position="1"/>
        <end position="32"/>
    </location>
</feature>
<protein>
    <recommendedName>
        <fullName evidence="2">Negative regulator of flagellin synthesis</fullName>
    </recommendedName>
</protein>
<feature type="domain" description="Anti-sigma-28 factor FlgM C-terminal" evidence="8">
    <location>
        <begin position="34"/>
        <end position="83"/>
    </location>
</feature>
<dbReference type="GO" id="GO:0044781">
    <property type="term" value="P:bacterial-type flagellum organization"/>
    <property type="evidence" value="ECO:0007669"/>
    <property type="project" value="UniProtKB-KW"/>
</dbReference>
<evidence type="ECO:0000256" key="2">
    <source>
        <dbReference type="ARBA" id="ARBA00017823"/>
    </source>
</evidence>
<evidence type="ECO:0000256" key="1">
    <source>
        <dbReference type="ARBA" id="ARBA00005322"/>
    </source>
</evidence>
<evidence type="ECO:0000256" key="3">
    <source>
        <dbReference type="ARBA" id="ARBA00022491"/>
    </source>
</evidence>
<proteinExistence type="inferred from homology"/>
<keyword evidence="10" id="KW-1185">Reference proteome</keyword>
<dbReference type="PATRIC" id="fig|285983.3.peg.2989"/>
<keyword evidence="6" id="KW-0804">Transcription</keyword>
<dbReference type="EMBL" id="JXIQ01000188">
    <property type="protein sequence ID" value="KIY20740.1"/>
    <property type="molecule type" value="Genomic_DNA"/>
</dbReference>
<evidence type="ECO:0000256" key="4">
    <source>
        <dbReference type="ARBA" id="ARBA00022795"/>
    </source>
</evidence>
<evidence type="ECO:0000256" key="5">
    <source>
        <dbReference type="ARBA" id="ARBA00023015"/>
    </source>
</evidence>
<dbReference type="GO" id="GO:0045892">
    <property type="term" value="P:negative regulation of DNA-templated transcription"/>
    <property type="evidence" value="ECO:0007669"/>
    <property type="project" value="InterPro"/>
</dbReference>
<gene>
    <name evidence="9" type="ORF">UB32_17565</name>
</gene>
<comment type="similarity">
    <text evidence="1">Belongs to the FlgM family.</text>
</comment>
<dbReference type="SUPFAM" id="SSF101498">
    <property type="entry name" value="Anti-sigma factor FlgM"/>
    <property type="match status" value="1"/>
</dbReference>
<organism evidence="9 10">
    <name type="scientific">Mesobacillus subterraneus</name>
    <dbReference type="NCBI Taxonomy" id="285983"/>
    <lineage>
        <taxon>Bacteria</taxon>
        <taxon>Bacillati</taxon>
        <taxon>Bacillota</taxon>
        <taxon>Bacilli</taxon>
        <taxon>Bacillales</taxon>
        <taxon>Bacillaceae</taxon>
        <taxon>Mesobacillus</taxon>
    </lineage>
</organism>
<evidence type="ECO:0000256" key="7">
    <source>
        <dbReference type="SAM" id="MobiDB-lite"/>
    </source>
</evidence>
<keyword evidence="3" id="KW-0678">Repressor</keyword>
<keyword evidence="4" id="KW-1005">Bacterial flagellum biogenesis</keyword>
<dbReference type="OrthoDB" id="2991036at2"/>
<name>A0A0D6Z646_9BACI</name>